<organism evidence="1 2">
    <name type="scientific">Calidithermus terrae</name>
    <dbReference type="NCBI Taxonomy" id="1408545"/>
    <lineage>
        <taxon>Bacteria</taxon>
        <taxon>Thermotogati</taxon>
        <taxon>Deinococcota</taxon>
        <taxon>Deinococci</taxon>
        <taxon>Thermales</taxon>
        <taxon>Thermaceae</taxon>
        <taxon>Calidithermus</taxon>
    </lineage>
</organism>
<evidence type="ECO:0000313" key="2">
    <source>
        <dbReference type="Proteomes" id="UP000265715"/>
    </source>
</evidence>
<dbReference type="OrthoDB" id="165683at2"/>
<proteinExistence type="predicted"/>
<gene>
    <name evidence="1" type="ORF">Mterra_01146</name>
</gene>
<protein>
    <submittedName>
        <fullName evidence="1">GYD domain protein</fullName>
    </submittedName>
</protein>
<dbReference type="AlphaFoldDB" id="A0A399EVJ8"/>
<sequence>MPTYMTQFAYTADAWRKLARNPEDRSVPIRGLVEELGGRLLGLYYMWGEYDGFILYELPDARTATVAAITAALAGHLRAVRTTHLFTVAEGMEIMGNAGKLAYAAPKG</sequence>
<dbReference type="RefSeq" id="WP_119314317.1">
    <property type="nucleotide sequence ID" value="NZ_QXDL01000033.1"/>
</dbReference>
<dbReference type="InterPro" id="IPR014845">
    <property type="entry name" value="GYD/TTHA1554"/>
</dbReference>
<dbReference type="Pfam" id="PF08734">
    <property type="entry name" value="GYD"/>
    <property type="match status" value="1"/>
</dbReference>
<evidence type="ECO:0000313" key="1">
    <source>
        <dbReference type="EMBL" id="RIH87620.1"/>
    </source>
</evidence>
<dbReference type="Proteomes" id="UP000265715">
    <property type="component" value="Unassembled WGS sequence"/>
</dbReference>
<keyword evidence="2" id="KW-1185">Reference proteome</keyword>
<accession>A0A399EVJ8</accession>
<dbReference type="EMBL" id="QXDL01000033">
    <property type="protein sequence ID" value="RIH87620.1"/>
    <property type="molecule type" value="Genomic_DNA"/>
</dbReference>
<reference evidence="1 2" key="1">
    <citation type="submission" date="2018-08" db="EMBL/GenBank/DDBJ databases">
        <title>Meiothermus terrae DSM 26712 genome sequencing project.</title>
        <authorList>
            <person name="Da Costa M.S."/>
            <person name="Albuquerque L."/>
            <person name="Raposo P."/>
            <person name="Froufe H.J.C."/>
            <person name="Barroso C.S."/>
            <person name="Egas C."/>
        </authorList>
    </citation>
    <scope>NUCLEOTIDE SEQUENCE [LARGE SCALE GENOMIC DNA]</scope>
    <source>
        <strain evidence="1 2">DSM 26712</strain>
    </source>
</reference>
<name>A0A399EVJ8_9DEIN</name>
<comment type="caution">
    <text evidence="1">The sequence shown here is derived from an EMBL/GenBank/DDBJ whole genome shotgun (WGS) entry which is preliminary data.</text>
</comment>